<name>A0ABV8I8L4_9ACTN</name>
<protein>
    <submittedName>
        <fullName evidence="2">Uncharacterized protein</fullName>
    </submittedName>
</protein>
<dbReference type="EMBL" id="JBHSBM010000017">
    <property type="protein sequence ID" value="MFC4059701.1"/>
    <property type="molecule type" value="Genomic_DNA"/>
</dbReference>
<feature type="compositionally biased region" description="Low complexity" evidence="1">
    <location>
        <begin position="152"/>
        <end position="175"/>
    </location>
</feature>
<organism evidence="2 3">
    <name type="scientific">Planomonospora corallina</name>
    <dbReference type="NCBI Taxonomy" id="1806052"/>
    <lineage>
        <taxon>Bacteria</taxon>
        <taxon>Bacillati</taxon>
        <taxon>Actinomycetota</taxon>
        <taxon>Actinomycetes</taxon>
        <taxon>Streptosporangiales</taxon>
        <taxon>Streptosporangiaceae</taxon>
        <taxon>Planomonospora</taxon>
    </lineage>
</organism>
<evidence type="ECO:0000256" key="1">
    <source>
        <dbReference type="SAM" id="MobiDB-lite"/>
    </source>
</evidence>
<feature type="region of interest" description="Disordered" evidence="1">
    <location>
        <begin position="308"/>
        <end position="329"/>
    </location>
</feature>
<dbReference type="Proteomes" id="UP001595850">
    <property type="component" value="Unassembled WGS sequence"/>
</dbReference>
<accession>A0ABV8I8L4</accession>
<proteinExistence type="predicted"/>
<gene>
    <name evidence="2" type="ORF">ACFOWE_15460</name>
</gene>
<reference evidence="3" key="1">
    <citation type="journal article" date="2019" name="Int. J. Syst. Evol. Microbiol.">
        <title>The Global Catalogue of Microorganisms (GCM) 10K type strain sequencing project: providing services to taxonomists for standard genome sequencing and annotation.</title>
        <authorList>
            <consortium name="The Broad Institute Genomics Platform"/>
            <consortium name="The Broad Institute Genome Sequencing Center for Infectious Disease"/>
            <person name="Wu L."/>
            <person name="Ma J."/>
        </authorList>
    </citation>
    <scope>NUCLEOTIDE SEQUENCE [LARGE SCALE GENOMIC DNA]</scope>
    <source>
        <strain evidence="3">TBRC 4489</strain>
    </source>
</reference>
<dbReference type="RefSeq" id="WP_377288217.1">
    <property type="nucleotide sequence ID" value="NZ_JBHSBM010000017.1"/>
</dbReference>
<dbReference type="InterPro" id="IPR008949">
    <property type="entry name" value="Isoprenoid_synthase_dom_sf"/>
</dbReference>
<evidence type="ECO:0000313" key="2">
    <source>
        <dbReference type="EMBL" id="MFC4059701.1"/>
    </source>
</evidence>
<feature type="region of interest" description="Disordered" evidence="1">
    <location>
        <begin position="152"/>
        <end position="191"/>
    </location>
</feature>
<sequence length="329" mass="35601">MRTELHTPPGADAPLAPLTERLAAMSAPCPMHPSVHRIEAALLEWSRRLGLEVDRGAGVHRVAGRAMARCDTGAAALFARWLAWLLRFREESDAYAGVLAVAEGCEPGPRTVERAFASLWRECSPGMSRQWRERFLAHLTAQRAALLDTGRTRGATARGAVPAARSSSGLRAGSRPDLRAGPPPGSSVPVRPRDRTACGPCLFDVVEPCLGVEVPARLAGDRRWLALTEAAGDVAAWCDGLASGYGRAPAEEVERLVVRMEELWTAARAVPVLVERHGLGLATGRDVTRVACVFLTLSRAHLERLLETRPQEARAQEAQTRESPTGVRR</sequence>
<comment type="caution">
    <text evidence="2">The sequence shown here is derived from an EMBL/GenBank/DDBJ whole genome shotgun (WGS) entry which is preliminary data.</text>
</comment>
<dbReference type="Gene3D" id="1.10.600.10">
    <property type="entry name" value="Farnesyl Diphosphate Synthase"/>
    <property type="match status" value="1"/>
</dbReference>
<evidence type="ECO:0000313" key="3">
    <source>
        <dbReference type="Proteomes" id="UP001595850"/>
    </source>
</evidence>
<keyword evidence="3" id="KW-1185">Reference proteome</keyword>